<dbReference type="FunCoup" id="D9Q0M0">
    <property type="interactions" value="5"/>
</dbReference>
<feature type="binding site" evidence="6">
    <location>
        <position position="12"/>
    </location>
    <ligand>
        <name>S-adenosyl-L-methionine</name>
        <dbReference type="ChEBI" id="CHEBI:59789"/>
    </ligand>
</feature>
<feature type="binding site" evidence="6">
    <location>
        <position position="81"/>
    </location>
    <ligand>
        <name>S-adenosyl-L-methionine</name>
        <dbReference type="ChEBI" id="CHEBI:59789"/>
    </ligand>
</feature>
<evidence type="ECO:0000313" key="9">
    <source>
        <dbReference type="Proteomes" id="UP000000346"/>
    </source>
</evidence>
<dbReference type="Proteomes" id="UP000000346">
    <property type="component" value="Chromosome"/>
</dbReference>
<comment type="similarity">
    <text evidence="6">Belongs to the class I-like SAM-binding methyltransferase superfamily. rRNA adenine N(6)-methyltransferase family.</text>
</comment>
<dbReference type="CDD" id="cd02440">
    <property type="entry name" value="AdoMet_MTases"/>
    <property type="match status" value="1"/>
</dbReference>
<sequence>MRYPRDLGQRFLVNKDGVSLFLEGLSGFEGLDVLEVGPGEGQLTVSIANVARRVLAVEFDRELAARLVARVPYNVSVVVGDGARYALIARSPVLVSNTPFYLSSSIITNAARNNNLELMVLGLQLEVAKRVTARPGSELYGRLSVISQAYFRTQIIGVMPSSWFKPRPKVDAAVVRMVRIRRWDPTGEALEKVTRCLFSYRNKLVTKAALRCLGSVPEDFKSLPSSTRVRDLAPEQLIGVAKWLSLGGQI</sequence>
<organism evidence="8 9">
    <name type="scientific">Acidilobus saccharovorans (strain DSM 16705 / JCM 18335 / VKM B-2471 / 345-15)</name>
    <dbReference type="NCBI Taxonomy" id="666510"/>
    <lineage>
        <taxon>Archaea</taxon>
        <taxon>Thermoproteota</taxon>
        <taxon>Thermoprotei</taxon>
        <taxon>Acidilobales</taxon>
        <taxon>Acidilobaceae</taxon>
        <taxon>Acidilobus</taxon>
    </lineage>
</organism>
<dbReference type="HOGENOM" id="CLU_041220_0_1_2"/>
<proteinExistence type="inferred from homology"/>
<dbReference type="PANTHER" id="PTHR11727">
    <property type="entry name" value="DIMETHYLADENOSINE TRANSFERASE"/>
    <property type="match status" value="1"/>
</dbReference>
<feature type="binding site" evidence="6">
    <location>
        <position position="58"/>
    </location>
    <ligand>
        <name>S-adenosyl-L-methionine</name>
        <dbReference type="ChEBI" id="CHEBI:59789"/>
    </ligand>
</feature>
<dbReference type="OrthoDB" id="9883at2157"/>
<dbReference type="SUPFAM" id="SSF53335">
    <property type="entry name" value="S-adenosyl-L-methionine-dependent methyltransferases"/>
    <property type="match status" value="1"/>
</dbReference>
<dbReference type="EMBL" id="CP001742">
    <property type="protein sequence ID" value="ADL18858.1"/>
    <property type="molecule type" value="Genomic_DNA"/>
</dbReference>
<dbReference type="SMART" id="SM00650">
    <property type="entry name" value="rADc"/>
    <property type="match status" value="1"/>
</dbReference>
<reference evidence="8 9" key="1">
    <citation type="journal article" date="2010" name="Appl. Environ. Microbiol.">
        <title>The genome sequence of the crenarchaeon Acidilobus saccharovorans supports a new order, Acidilobales, and suggests an important ecological role in terrestrial acidic hot springs.</title>
        <authorList>
            <person name="Mardanov A.V."/>
            <person name="Svetlitchnyi V.A."/>
            <person name="Beletsky A.V."/>
            <person name="Prokofeva M.I."/>
            <person name="Bonch-Osmolovskaya E.A."/>
            <person name="Ravin N.V."/>
            <person name="Skryabin K.G."/>
        </authorList>
    </citation>
    <scope>NUCLEOTIDE SEQUENCE [LARGE SCALE GENOMIC DNA]</scope>
    <source>
        <strain evidence="9">DSM 16705 / JCM 18335 / VKM B-2471 / 345-15</strain>
    </source>
</reference>
<dbReference type="PANTHER" id="PTHR11727:SF7">
    <property type="entry name" value="DIMETHYLADENOSINE TRANSFERASE-RELATED"/>
    <property type="match status" value="1"/>
</dbReference>
<dbReference type="InterPro" id="IPR020596">
    <property type="entry name" value="rRNA_Ade_Mease_Trfase_CS"/>
</dbReference>
<dbReference type="GO" id="GO:0000179">
    <property type="term" value="F:rRNA (adenine-N6,N6-)-dimethyltransferase activity"/>
    <property type="evidence" value="ECO:0007669"/>
    <property type="project" value="UniProtKB-UniRule"/>
</dbReference>
<protein>
    <submittedName>
        <fullName evidence="8">Dimethyladenosine transferase</fullName>
    </submittedName>
</protein>
<evidence type="ECO:0000256" key="5">
    <source>
        <dbReference type="ARBA" id="ARBA00022884"/>
    </source>
</evidence>
<keyword evidence="5 6" id="KW-0694">RNA-binding</keyword>
<keyword evidence="9" id="KW-1185">Reference proteome</keyword>
<evidence type="ECO:0000256" key="6">
    <source>
        <dbReference type="PROSITE-ProRule" id="PRU01026"/>
    </source>
</evidence>
<dbReference type="GeneID" id="9498681"/>
<dbReference type="InterPro" id="IPR001737">
    <property type="entry name" value="KsgA/Erm"/>
</dbReference>
<dbReference type="InParanoid" id="D9Q0M0"/>
<feature type="binding site" evidence="6">
    <location>
        <position position="97"/>
    </location>
    <ligand>
        <name>S-adenosyl-L-methionine</name>
        <dbReference type="ChEBI" id="CHEBI:59789"/>
    </ligand>
</feature>
<keyword evidence="2 6" id="KW-0489">Methyltransferase</keyword>
<feature type="binding site" evidence="6">
    <location>
        <position position="37"/>
    </location>
    <ligand>
        <name>S-adenosyl-L-methionine</name>
        <dbReference type="ChEBI" id="CHEBI:59789"/>
    </ligand>
</feature>
<dbReference type="STRING" id="666510.ASAC_0451"/>
<evidence type="ECO:0000256" key="1">
    <source>
        <dbReference type="ARBA" id="ARBA00022552"/>
    </source>
</evidence>
<dbReference type="Pfam" id="PF00398">
    <property type="entry name" value="RrnaAD"/>
    <property type="match status" value="1"/>
</dbReference>
<dbReference type="InterPro" id="IPR029063">
    <property type="entry name" value="SAM-dependent_MTases_sf"/>
</dbReference>
<evidence type="ECO:0000256" key="2">
    <source>
        <dbReference type="ARBA" id="ARBA00022603"/>
    </source>
</evidence>
<keyword evidence="4 6" id="KW-0949">S-adenosyl-L-methionine</keyword>
<evidence type="ECO:0000256" key="4">
    <source>
        <dbReference type="ARBA" id="ARBA00022691"/>
    </source>
</evidence>
<dbReference type="RefSeq" id="WP_013266370.1">
    <property type="nucleotide sequence ID" value="NC_014374.1"/>
</dbReference>
<dbReference type="PROSITE" id="PS01131">
    <property type="entry name" value="RRNA_A_DIMETH"/>
    <property type="match status" value="1"/>
</dbReference>
<name>D9Q0M0_ACIS3</name>
<evidence type="ECO:0000313" key="8">
    <source>
        <dbReference type="EMBL" id="ADL18858.1"/>
    </source>
</evidence>
<keyword evidence="3 6" id="KW-0808">Transferase</keyword>
<dbReference type="KEGG" id="asc:ASAC_0451"/>
<comment type="caution">
    <text evidence="6">Lacks conserved residue(s) required for the propagation of feature annotation.</text>
</comment>
<evidence type="ECO:0000259" key="7">
    <source>
        <dbReference type="SMART" id="SM00650"/>
    </source>
</evidence>
<evidence type="ECO:0000256" key="3">
    <source>
        <dbReference type="ARBA" id="ARBA00022679"/>
    </source>
</evidence>
<dbReference type="InterPro" id="IPR011530">
    <property type="entry name" value="rRNA_adenine_dimethylase"/>
</dbReference>
<dbReference type="PROSITE" id="PS51689">
    <property type="entry name" value="SAM_RNA_A_N6_MT"/>
    <property type="match status" value="1"/>
</dbReference>
<keyword evidence="1" id="KW-0698">rRNA processing</keyword>
<dbReference type="eggNOG" id="arCOG04131">
    <property type="taxonomic scope" value="Archaea"/>
</dbReference>
<feature type="domain" description="Ribosomal RNA adenine methylase transferase N-terminal" evidence="7">
    <location>
        <begin position="17"/>
        <end position="181"/>
    </location>
</feature>
<dbReference type="AlphaFoldDB" id="D9Q0M0"/>
<dbReference type="InterPro" id="IPR020598">
    <property type="entry name" value="rRNA_Ade_methylase_Trfase_N"/>
</dbReference>
<dbReference type="GO" id="GO:0003723">
    <property type="term" value="F:RNA binding"/>
    <property type="evidence" value="ECO:0007669"/>
    <property type="project" value="UniProtKB-UniRule"/>
</dbReference>
<dbReference type="NCBIfam" id="TIGR00755">
    <property type="entry name" value="ksgA"/>
    <property type="match status" value="1"/>
</dbReference>
<dbReference type="Gene3D" id="3.40.50.150">
    <property type="entry name" value="Vaccinia Virus protein VP39"/>
    <property type="match status" value="1"/>
</dbReference>
<gene>
    <name evidence="8" type="ordered locus">ASAC_0451</name>
</gene>
<accession>D9Q0M0</accession>